<dbReference type="Gene3D" id="3.40.50.80">
    <property type="entry name" value="Nucleotide-binding domain of ferredoxin-NADP reductase (FNR) module"/>
    <property type="match status" value="1"/>
</dbReference>
<dbReference type="Gene3D" id="2.40.30.10">
    <property type="entry name" value="Translation factors"/>
    <property type="match status" value="1"/>
</dbReference>
<accession>A0ABW9DXR5</accession>
<dbReference type="InterPro" id="IPR012349">
    <property type="entry name" value="Split_barrel_FMN-bd"/>
</dbReference>
<dbReference type="Proteomes" id="UP001629432">
    <property type="component" value="Unassembled WGS sequence"/>
</dbReference>
<dbReference type="InterPro" id="IPR039261">
    <property type="entry name" value="FNR_nucleotide-bd"/>
</dbReference>
<dbReference type="InterPro" id="IPR012675">
    <property type="entry name" value="Beta-grasp_dom_sf"/>
</dbReference>
<dbReference type="SUPFAM" id="SSF52343">
    <property type="entry name" value="Ferredoxin reductase-like, C-terminal NADP-linked domain"/>
    <property type="match status" value="1"/>
</dbReference>
<feature type="domain" description="2Fe-2S ferredoxin-type" evidence="2">
    <location>
        <begin position="627"/>
        <end position="716"/>
    </location>
</feature>
<gene>
    <name evidence="4" type="ORF">PQQ63_18730</name>
</gene>
<dbReference type="Pfam" id="PF01243">
    <property type="entry name" value="PNPOx_N"/>
    <property type="match status" value="1"/>
</dbReference>
<name>A0ABW9DXR5_9BURK</name>
<dbReference type="InterPro" id="IPR036010">
    <property type="entry name" value="2Fe-2S_ferredoxin-like_sf"/>
</dbReference>
<dbReference type="Gene3D" id="3.10.20.30">
    <property type="match status" value="1"/>
</dbReference>
<dbReference type="PANTHER" id="PTHR42815">
    <property type="entry name" value="FAD-BINDING, PUTATIVE (AFU_ORTHOLOGUE AFUA_6G07600)-RELATED"/>
    <property type="match status" value="1"/>
</dbReference>
<dbReference type="InterPro" id="IPR017938">
    <property type="entry name" value="Riboflavin_synthase-like_b-brl"/>
</dbReference>
<dbReference type="PROSITE" id="PS51085">
    <property type="entry name" value="2FE2S_FER_2"/>
    <property type="match status" value="1"/>
</dbReference>
<evidence type="ECO:0000256" key="1">
    <source>
        <dbReference type="SAM" id="MobiDB-lite"/>
    </source>
</evidence>
<reference evidence="4 5" key="1">
    <citation type="journal article" date="2024" name="Chem. Sci.">
        <title>Discovery of megapolipeptins by genome mining of a Burkholderiales bacteria collection.</title>
        <authorList>
            <person name="Paulo B.S."/>
            <person name="Recchia M.J.J."/>
            <person name="Lee S."/>
            <person name="Fergusson C.H."/>
            <person name="Romanowski S.B."/>
            <person name="Hernandez A."/>
            <person name="Krull N."/>
            <person name="Liu D.Y."/>
            <person name="Cavanagh H."/>
            <person name="Bos A."/>
            <person name="Gray C.A."/>
            <person name="Murphy B.T."/>
            <person name="Linington R.G."/>
            <person name="Eustaquio A.S."/>
        </authorList>
    </citation>
    <scope>NUCLEOTIDE SEQUENCE [LARGE SCALE GENOMIC DNA]</scope>
    <source>
        <strain evidence="4 5">RL17-338-BIC-A</strain>
    </source>
</reference>
<dbReference type="PANTHER" id="PTHR42815:SF2">
    <property type="entry name" value="FAD-BINDING, PUTATIVE (AFU_ORTHOLOGUE AFUA_6G07600)-RELATED"/>
    <property type="match status" value="1"/>
</dbReference>
<dbReference type="InterPro" id="IPR001041">
    <property type="entry name" value="2Fe-2S_ferredoxin-type"/>
</dbReference>
<keyword evidence="5" id="KW-1185">Reference proteome</keyword>
<dbReference type="CDD" id="cd06184">
    <property type="entry name" value="flavohem_like_fad_nad_binding"/>
    <property type="match status" value="1"/>
</dbReference>
<evidence type="ECO:0000259" key="3">
    <source>
        <dbReference type="PROSITE" id="PS51384"/>
    </source>
</evidence>
<dbReference type="Pfam" id="PF00970">
    <property type="entry name" value="FAD_binding_6"/>
    <property type="match status" value="1"/>
</dbReference>
<evidence type="ECO:0000313" key="5">
    <source>
        <dbReference type="Proteomes" id="UP001629432"/>
    </source>
</evidence>
<dbReference type="InterPro" id="IPR008333">
    <property type="entry name" value="Cbr1-like_FAD-bd_dom"/>
</dbReference>
<dbReference type="PRINTS" id="PR00410">
    <property type="entry name" value="PHEHYDRXLASE"/>
</dbReference>
<dbReference type="Pfam" id="PF00175">
    <property type="entry name" value="NAD_binding_1"/>
    <property type="match status" value="1"/>
</dbReference>
<dbReference type="SUPFAM" id="SSF50475">
    <property type="entry name" value="FMN-binding split barrel"/>
    <property type="match status" value="1"/>
</dbReference>
<evidence type="ECO:0000313" key="4">
    <source>
        <dbReference type="EMBL" id="MFM0638736.1"/>
    </source>
</evidence>
<comment type="caution">
    <text evidence="4">The sequence shown here is derived from an EMBL/GenBank/DDBJ whole genome shotgun (WGS) entry which is preliminary data.</text>
</comment>
<feature type="region of interest" description="Disordered" evidence="1">
    <location>
        <begin position="24"/>
        <end position="43"/>
    </location>
</feature>
<dbReference type="InterPro" id="IPR017927">
    <property type="entry name" value="FAD-bd_FR_type"/>
</dbReference>
<proteinExistence type="predicted"/>
<dbReference type="CDD" id="cd00207">
    <property type="entry name" value="fer2"/>
    <property type="match status" value="1"/>
</dbReference>
<organism evidence="4 5">
    <name type="scientific">Paraburkholderia metrosideri</name>
    <dbReference type="NCBI Taxonomy" id="580937"/>
    <lineage>
        <taxon>Bacteria</taxon>
        <taxon>Pseudomonadati</taxon>
        <taxon>Pseudomonadota</taxon>
        <taxon>Betaproteobacteria</taxon>
        <taxon>Burkholderiales</taxon>
        <taxon>Burkholderiaceae</taxon>
        <taxon>Paraburkholderia</taxon>
    </lineage>
</organism>
<dbReference type="EMBL" id="JAQQCF010000016">
    <property type="protein sequence ID" value="MFM0638736.1"/>
    <property type="molecule type" value="Genomic_DNA"/>
</dbReference>
<dbReference type="PROSITE" id="PS00197">
    <property type="entry name" value="2FE2S_FER_1"/>
    <property type="match status" value="1"/>
</dbReference>
<dbReference type="SUPFAM" id="SSF54292">
    <property type="entry name" value="2Fe-2S ferredoxin-like"/>
    <property type="match status" value="1"/>
</dbReference>
<evidence type="ECO:0000259" key="2">
    <source>
        <dbReference type="PROSITE" id="PS51085"/>
    </source>
</evidence>
<feature type="domain" description="FAD-binding FR-type" evidence="3">
    <location>
        <begin position="354"/>
        <end position="457"/>
    </location>
</feature>
<sequence length="716" mass="78276">MSQHSSSTPRAWDAADSPFHAAERMAQRHAGVSEEAESSGRRGIRRYMPDQHRQFFSEQPFMVFGALDANGQPWATLRAAAPGFVSSPDARTLRIDGGVLPGDPLAGRWQPGMMIGGLGLQAQTRRRNRVNGVVSSVDGDTVMLEVMQSFGNCAKYIQSRTPTFVARGETSTRTAVEIRTELSDADRALLANADTFFIASANVSEEAGPARGADVSHRGGMPGFVRIDDATTLTTPDFSGNRFFNTLGNLLHDPRAGLLFVDFASGDLLYIAALAEIIWDGAELADFPLAERLVRFRITEVRRGRKALPFRWSDVAYAPQFVMPASVADSLPDSLPDSLSVSPLDSLPARPFESPWKKLRIVAVYEETPMIRSFYFESMDDRPLPAYEPGQYLPIRVPVDGLDKPLTRTYTLSEASNRQQYRITVKRDGVGSAWLHERFAAGTQVEAMAPRGTFTYDSASPRPAVFISAGIGITPMITMLHHAIAARESHTQPKPLHFFHGARSDGERPFSAHLRELAARHPTVSMHLFDSAADPDMHAPSSMLAGRVSVAEIKRALPFDDYDFYLCGPYSFMRELYEGLRGLNVADNRIRFETFGPASVKRLPVNPPALTQDSASTNASENAEVGIPVTFARSQRTVQWLPKDGTLLEFAEACGIAAQSSCRSGMCGTCATRVLNGRVAYQEATDAPVEAGHALICMGRPFANEATAQNGLSLEL</sequence>
<dbReference type="InterPro" id="IPR011576">
    <property type="entry name" value="Pyridox_Oxase_N"/>
</dbReference>
<dbReference type="InterPro" id="IPR006058">
    <property type="entry name" value="2Fe2S_fd_BS"/>
</dbReference>
<dbReference type="Gene3D" id="2.30.110.10">
    <property type="entry name" value="Electron Transport, Fmn-binding Protein, Chain A"/>
    <property type="match status" value="1"/>
</dbReference>
<protein>
    <submittedName>
        <fullName evidence="4">Pyridoxamine 5'-phosphate oxidase family protein</fullName>
    </submittedName>
</protein>
<dbReference type="InterPro" id="IPR001433">
    <property type="entry name" value="OxRdtase_FAD/NAD-bd"/>
</dbReference>
<dbReference type="SUPFAM" id="SSF63380">
    <property type="entry name" value="Riboflavin synthase domain-like"/>
    <property type="match status" value="1"/>
</dbReference>
<dbReference type="PROSITE" id="PS51384">
    <property type="entry name" value="FAD_FR"/>
    <property type="match status" value="1"/>
</dbReference>
<dbReference type="RefSeq" id="WP_408226618.1">
    <property type="nucleotide sequence ID" value="NZ_JAQQCF010000016.1"/>
</dbReference>
<dbReference type="Pfam" id="PF00111">
    <property type="entry name" value="Fer2"/>
    <property type="match status" value="1"/>
</dbReference>